<keyword evidence="1" id="KW-0472">Membrane</keyword>
<keyword evidence="1" id="KW-1133">Transmembrane helix</keyword>
<evidence type="ECO:0000313" key="2">
    <source>
        <dbReference type="EMBL" id="JAD58586.1"/>
    </source>
</evidence>
<dbReference type="AlphaFoldDB" id="A0A0A9B5G6"/>
<proteinExistence type="predicted"/>
<evidence type="ECO:0000256" key="1">
    <source>
        <dbReference type="SAM" id="Phobius"/>
    </source>
</evidence>
<name>A0A0A9B5G6_ARUDO</name>
<sequence length="24" mass="2544">MELNDGIGSVSLLVLASVSYLLLH</sequence>
<protein>
    <submittedName>
        <fullName evidence="2">Uncharacterized protein</fullName>
    </submittedName>
</protein>
<feature type="transmembrane region" description="Helical" evidence="1">
    <location>
        <begin position="6"/>
        <end position="23"/>
    </location>
</feature>
<dbReference type="EMBL" id="GBRH01239309">
    <property type="protein sequence ID" value="JAD58586.1"/>
    <property type="molecule type" value="Transcribed_RNA"/>
</dbReference>
<reference evidence="2" key="1">
    <citation type="submission" date="2014-09" db="EMBL/GenBank/DDBJ databases">
        <authorList>
            <person name="Magalhaes I.L.F."/>
            <person name="Oliveira U."/>
            <person name="Santos F.R."/>
            <person name="Vidigal T.H.D.A."/>
            <person name="Brescovit A.D."/>
            <person name="Santos A.J."/>
        </authorList>
    </citation>
    <scope>NUCLEOTIDE SEQUENCE</scope>
    <source>
        <tissue evidence="2">Shoot tissue taken approximately 20 cm above the soil surface</tissue>
    </source>
</reference>
<accession>A0A0A9B5G6</accession>
<organism evidence="2">
    <name type="scientific">Arundo donax</name>
    <name type="common">Giant reed</name>
    <name type="synonym">Donax arundinaceus</name>
    <dbReference type="NCBI Taxonomy" id="35708"/>
    <lineage>
        <taxon>Eukaryota</taxon>
        <taxon>Viridiplantae</taxon>
        <taxon>Streptophyta</taxon>
        <taxon>Embryophyta</taxon>
        <taxon>Tracheophyta</taxon>
        <taxon>Spermatophyta</taxon>
        <taxon>Magnoliopsida</taxon>
        <taxon>Liliopsida</taxon>
        <taxon>Poales</taxon>
        <taxon>Poaceae</taxon>
        <taxon>PACMAD clade</taxon>
        <taxon>Arundinoideae</taxon>
        <taxon>Arundineae</taxon>
        <taxon>Arundo</taxon>
    </lineage>
</organism>
<keyword evidence="1" id="KW-0812">Transmembrane</keyword>
<reference evidence="2" key="2">
    <citation type="journal article" date="2015" name="Data Brief">
        <title>Shoot transcriptome of the giant reed, Arundo donax.</title>
        <authorList>
            <person name="Barrero R.A."/>
            <person name="Guerrero F.D."/>
            <person name="Moolhuijzen P."/>
            <person name="Goolsby J.A."/>
            <person name="Tidwell J."/>
            <person name="Bellgard S.E."/>
            <person name="Bellgard M.I."/>
        </authorList>
    </citation>
    <scope>NUCLEOTIDE SEQUENCE</scope>
    <source>
        <tissue evidence="2">Shoot tissue taken approximately 20 cm above the soil surface</tissue>
    </source>
</reference>